<dbReference type="OrthoDB" id="7840518at2"/>
<dbReference type="eggNOG" id="ENOG50331WQ">
    <property type="taxonomic scope" value="Bacteria"/>
</dbReference>
<evidence type="ECO:0000313" key="2">
    <source>
        <dbReference type="Proteomes" id="UP000011744"/>
    </source>
</evidence>
<keyword evidence="2" id="KW-1185">Reference proteome</keyword>
<protein>
    <recommendedName>
        <fullName evidence="3">Thiamine pyrophosphate enzyme N-terminal TPP-binding domain-containing protein</fullName>
    </recommendedName>
</protein>
<accession>M2Z534</accession>
<dbReference type="AlphaFoldDB" id="M2Z534"/>
<evidence type="ECO:0008006" key="3">
    <source>
        <dbReference type="Google" id="ProtNLM"/>
    </source>
</evidence>
<gene>
    <name evidence="1" type="ORF">H261_13264</name>
</gene>
<comment type="caution">
    <text evidence="1">The sequence shown here is derived from an EMBL/GenBank/DDBJ whole genome shotgun (WGS) entry which is preliminary data.</text>
</comment>
<proteinExistence type="predicted"/>
<dbReference type="EMBL" id="AONQ01000034">
    <property type="protein sequence ID" value="EME69440.1"/>
    <property type="molecule type" value="Genomic_DNA"/>
</dbReference>
<dbReference type="PATRIC" id="fig|1244869.3.peg.2676"/>
<organism evidence="1 2">
    <name type="scientific">Paramagnetospirillum caucaseum</name>
    <dbReference type="NCBI Taxonomy" id="1244869"/>
    <lineage>
        <taxon>Bacteria</taxon>
        <taxon>Pseudomonadati</taxon>
        <taxon>Pseudomonadota</taxon>
        <taxon>Alphaproteobacteria</taxon>
        <taxon>Rhodospirillales</taxon>
        <taxon>Magnetospirillaceae</taxon>
        <taxon>Paramagnetospirillum</taxon>
    </lineage>
</organism>
<dbReference type="Proteomes" id="UP000011744">
    <property type="component" value="Unassembled WGS sequence"/>
</dbReference>
<name>M2Z534_9PROT</name>
<reference evidence="1 2" key="1">
    <citation type="journal article" date="2014" name="Genome Announc.">
        <title>Draft Genome Sequence of Magnetospirillum sp. Strain SO-1, a Freshwater Magnetotactic Bacterium Isolated from the Ol'khovka River, Russia.</title>
        <authorList>
            <person name="Grouzdev D.S."/>
            <person name="Dziuba M.V."/>
            <person name="Sukhacheva M.S."/>
            <person name="Mardanov A.V."/>
            <person name="Beletskiy A.V."/>
            <person name="Kuznetsov B.B."/>
            <person name="Skryabin K.G."/>
        </authorList>
    </citation>
    <scope>NUCLEOTIDE SEQUENCE [LARGE SCALE GENOMIC DNA]</scope>
    <source>
        <strain evidence="1 2">SO-1</strain>
    </source>
</reference>
<dbReference type="RefSeq" id="WP_008618261.1">
    <property type="nucleotide sequence ID" value="NZ_AONQ01000034.1"/>
</dbReference>
<evidence type="ECO:0000313" key="1">
    <source>
        <dbReference type="EMBL" id="EME69440.1"/>
    </source>
</evidence>
<sequence length="130" mass="13879">MLPLLHAVRDNGLRLIILPQTGEPFLKALTEPARPFVALIADDTDRAVGPGHYHQNSLRHLASVIGGGAVVSSAPLVDAYAAMTMMPVVFGVNTVIVETRPEQEIPWINALRAVQPELPLIVATVHGGHA</sequence>